<dbReference type="InterPro" id="IPR018977">
    <property type="entry name" value="NurA_domain"/>
</dbReference>
<accession>A0A3M0BAF1</accession>
<dbReference type="OrthoDB" id="9947at2"/>
<dbReference type="AlphaFoldDB" id="A0A3M0BAF1"/>
<sequence>MHPEILKKAKKLQNQLSELIPKISENISEKEVLEKWNSYQPTKKKIFAIGEDGSINKKHYLGFYLYAVSGFSYGQKNGKKIEELVGDINISVIKITEKADSYFRLLMFLSELKSIVKLANKEKADLLLIDGTLSSKFIVPPPKTNWFIDKEFGGELANAAGSLIKDIKEKLFDFDITSFSEEIQIKAQMQIKERLNEKPRRDILEAFLSKLVYFEYLLVLYELFYGLEHNPLVIGVAKTSTDTELFNRSIPDIRILHKFIRDTGYTEPITISFESKAKQKTQEWEFSEVFEKLENKIASALKDITIKYFYAKYNIGRTISLIEVYENPNRETVNPKEILDYLNYLASGSYPFYLIRADKQVRITNEDMKNIEIILGLQNELTGREELI</sequence>
<gene>
    <name evidence="2" type="ORF">CLV39_1473</name>
</gene>
<protein>
    <submittedName>
        <fullName evidence="2">NurA domain-containing protein</fullName>
    </submittedName>
</protein>
<comment type="caution">
    <text evidence="2">The sequence shown here is derived from an EMBL/GenBank/DDBJ whole genome shotgun (WGS) entry which is preliminary data.</text>
</comment>
<evidence type="ECO:0000313" key="3">
    <source>
        <dbReference type="Proteomes" id="UP000280842"/>
    </source>
</evidence>
<dbReference type="Proteomes" id="UP000280842">
    <property type="component" value="Unassembled WGS sequence"/>
</dbReference>
<name>A0A3M0BAF1_9AQUI</name>
<feature type="domain" description="NurA" evidence="1">
    <location>
        <begin position="44"/>
        <end position="363"/>
    </location>
</feature>
<dbReference type="Pfam" id="PF09376">
    <property type="entry name" value="NurA"/>
    <property type="match status" value="1"/>
</dbReference>
<proteinExistence type="predicted"/>
<keyword evidence="3" id="KW-1185">Reference proteome</keyword>
<dbReference type="RefSeq" id="WP_121923578.1">
    <property type="nucleotide sequence ID" value="NZ_REFO01000014.1"/>
</dbReference>
<dbReference type="SMART" id="SM00933">
    <property type="entry name" value="NurA"/>
    <property type="match status" value="1"/>
</dbReference>
<reference evidence="2 3" key="1">
    <citation type="submission" date="2018-10" db="EMBL/GenBank/DDBJ databases">
        <title>Genomic Encyclopedia of Archaeal and Bacterial Type Strains, Phase II (KMG-II): from individual species to whole genera.</title>
        <authorList>
            <person name="Goeker M."/>
        </authorList>
    </citation>
    <scope>NUCLEOTIDE SEQUENCE [LARGE SCALE GENOMIC DNA]</scope>
    <source>
        <strain evidence="2 3">VM1</strain>
    </source>
</reference>
<organism evidence="2 3">
    <name type="scientific">Hydrogenothermus marinus</name>
    <dbReference type="NCBI Taxonomy" id="133270"/>
    <lineage>
        <taxon>Bacteria</taxon>
        <taxon>Pseudomonadati</taxon>
        <taxon>Aquificota</taxon>
        <taxon>Aquificia</taxon>
        <taxon>Aquificales</taxon>
        <taxon>Hydrogenothermaceae</taxon>
        <taxon>Hydrogenothermus</taxon>
    </lineage>
</organism>
<evidence type="ECO:0000313" key="2">
    <source>
        <dbReference type="EMBL" id="RMA93139.1"/>
    </source>
</evidence>
<dbReference type="EMBL" id="REFO01000014">
    <property type="protein sequence ID" value="RMA93139.1"/>
    <property type="molecule type" value="Genomic_DNA"/>
</dbReference>
<evidence type="ECO:0000259" key="1">
    <source>
        <dbReference type="SMART" id="SM00933"/>
    </source>
</evidence>